<comment type="caution">
    <text evidence="1">The sequence shown here is derived from an EMBL/GenBank/DDBJ whole genome shotgun (WGS) entry which is preliminary data.</text>
</comment>
<accession>A0ACB9ZCY5</accession>
<name>A0ACB9ZCY5_9PEZI</name>
<dbReference type="Proteomes" id="UP001497700">
    <property type="component" value="Unassembled WGS sequence"/>
</dbReference>
<dbReference type="EMBL" id="MU393430">
    <property type="protein sequence ID" value="KAI4869498.1"/>
    <property type="molecule type" value="Genomic_DNA"/>
</dbReference>
<sequence>MAPYDFIAEKDIKDERLAFAHEFLESREEIVSFVDNRLGWNGAAESDGYFNGSFNFSMAVKRRDSDENVIIRFPVPGNIYGPWRDEKVTNEVVVMDYLSKHTTIPVPPLRSWGITKESPRQLGPFIIMDLIEGQDLSDFLQQPTEDKEEKKVLDPNIDEAKLDYIYDQIADFMLQLSRIEFPYIGALSKNAESGQWAVTGRPLTCDMNEVVTLGNYPSDCFSVAPFGRASEYFRARSRYFLTHLEAQRNIAGDNGGLAWSQFVARRNFDKLIPKYCLNDTGPFRLYCDDMRPSNMLVDPETLRITAVLDFELTNVMPGQFACDPPWWLLLKEPANWVRGGGMQKFLDLYVPRMEQFIRAMERAEVQSPPKGCQPYLADQMRESWDSGRFWFDLASRKSFDVDEIYWEALYKLHTEDGGDVILDEATLANKESFLKKKEDQFNLYRREKETDRRFQI</sequence>
<reference evidence="1 2" key="1">
    <citation type="journal article" date="2022" name="New Phytol.">
        <title>Ecological generalism drives hyperdiversity of secondary metabolite gene clusters in xylarialean endophytes.</title>
        <authorList>
            <person name="Franco M.E.E."/>
            <person name="Wisecaver J.H."/>
            <person name="Arnold A.E."/>
            <person name="Ju Y.M."/>
            <person name="Slot J.C."/>
            <person name="Ahrendt S."/>
            <person name="Moore L.P."/>
            <person name="Eastman K.E."/>
            <person name="Scott K."/>
            <person name="Konkel Z."/>
            <person name="Mondo S.J."/>
            <person name="Kuo A."/>
            <person name="Hayes R.D."/>
            <person name="Haridas S."/>
            <person name="Andreopoulos B."/>
            <person name="Riley R."/>
            <person name="LaButti K."/>
            <person name="Pangilinan J."/>
            <person name="Lipzen A."/>
            <person name="Amirebrahimi M."/>
            <person name="Yan J."/>
            <person name="Adam C."/>
            <person name="Keymanesh K."/>
            <person name="Ng V."/>
            <person name="Louie K."/>
            <person name="Northen T."/>
            <person name="Drula E."/>
            <person name="Henrissat B."/>
            <person name="Hsieh H.M."/>
            <person name="Youens-Clark K."/>
            <person name="Lutzoni F."/>
            <person name="Miadlikowska J."/>
            <person name="Eastwood D.C."/>
            <person name="Hamelin R.C."/>
            <person name="Grigoriev I.V."/>
            <person name="U'Ren J.M."/>
        </authorList>
    </citation>
    <scope>NUCLEOTIDE SEQUENCE [LARGE SCALE GENOMIC DNA]</scope>
    <source>
        <strain evidence="1 2">CBS 119005</strain>
    </source>
</reference>
<keyword evidence="2" id="KW-1185">Reference proteome</keyword>
<gene>
    <name evidence="1" type="ORF">F4820DRAFT_406799</name>
</gene>
<evidence type="ECO:0000313" key="2">
    <source>
        <dbReference type="Proteomes" id="UP001497700"/>
    </source>
</evidence>
<proteinExistence type="predicted"/>
<protein>
    <submittedName>
        <fullName evidence="1">Phosphotransferase enzyme family protein-like protein</fullName>
    </submittedName>
</protein>
<organism evidence="1 2">
    <name type="scientific">Hypoxylon rubiginosum</name>
    <dbReference type="NCBI Taxonomy" id="110542"/>
    <lineage>
        <taxon>Eukaryota</taxon>
        <taxon>Fungi</taxon>
        <taxon>Dikarya</taxon>
        <taxon>Ascomycota</taxon>
        <taxon>Pezizomycotina</taxon>
        <taxon>Sordariomycetes</taxon>
        <taxon>Xylariomycetidae</taxon>
        <taxon>Xylariales</taxon>
        <taxon>Hypoxylaceae</taxon>
        <taxon>Hypoxylon</taxon>
    </lineage>
</organism>
<evidence type="ECO:0000313" key="1">
    <source>
        <dbReference type="EMBL" id="KAI4869498.1"/>
    </source>
</evidence>